<dbReference type="InterPro" id="IPR058465">
    <property type="entry name" value="DUF8152"/>
</dbReference>
<keyword evidence="3" id="KW-1185">Reference proteome</keyword>
<reference evidence="3" key="1">
    <citation type="submission" date="2016-10" db="EMBL/GenBank/DDBJ databases">
        <authorList>
            <person name="Varghese N."/>
            <person name="Submissions S."/>
        </authorList>
    </citation>
    <scope>NUCLEOTIDE SEQUENCE [LARGE SCALE GENOMIC DNA]</scope>
    <source>
        <strain evidence="3">CGMCC 1.10118</strain>
    </source>
</reference>
<sequence length="87" mass="9069">MTTDPATELYECLEATAELPVDRTASRLLGEAQAVAADVRDVDDAAVATERAGVVADLLAEVDGTGHPAADEHVARARELAARLSEP</sequence>
<evidence type="ECO:0000313" key="3">
    <source>
        <dbReference type="Proteomes" id="UP000199170"/>
    </source>
</evidence>
<dbReference type="OrthoDB" id="204708at2157"/>
<organism evidence="2 3">
    <name type="scientific">Halobellus clavatus</name>
    <dbReference type="NCBI Taxonomy" id="660517"/>
    <lineage>
        <taxon>Archaea</taxon>
        <taxon>Methanobacteriati</taxon>
        <taxon>Methanobacteriota</taxon>
        <taxon>Stenosarchaea group</taxon>
        <taxon>Halobacteria</taxon>
        <taxon>Halobacteriales</taxon>
        <taxon>Haloferacaceae</taxon>
        <taxon>Halobellus</taxon>
    </lineage>
</organism>
<evidence type="ECO:0000313" key="2">
    <source>
        <dbReference type="EMBL" id="SDY03506.1"/>
    </source>
</evidence>
<dbReference type="Proteomes" id="UP000199170">
    <property type="component" value="Unassembled WGS sequence"/>
</dbReference>
<accession>A0A1H3GJM3</accession>
<gene>
    <name evidence="2" type="ORF">SAMN04487946_105210</name>
</gene>
<dbReference type="AlphaFoldDB" id="A0A1H3GJM3"/>
<evidence type="ECO:0000259" key="1">
    <source>
        <dbReference type="Pfam" id="PF26479"/>
    </source>
</evidence>
<protein>
    <recommendedName>
        <fullName evidence="1">DUF8152 domain-containing protein</fullName>
    </recommendedName>
</protein>
<dbReference type="RefSeq" id="WP_089767030.1">
    <property type="nucleotide sequence ID" value="NZ_FNPB01000005.1"/>
</dbReference>
<name>A0A1H3GJM3_9EURY</name>
<feature type="domain" description="DUF8152" evidence="1">
    <location>
        <begin position="7"/>
        <end position="84"/>
    </location>
</feature>
<dbReference type="STRING" id="660517.SAMN04487946_105210"/>
<proteinExistence type="predicted"/>
<dbReference type="EMBL" id="FNPB01000005">
    <property type="protein sequence ID" value="SDY03506.1"/>
    <property type="molecule type" value="Genomic_DNA"/>
</dbReference>
<dbReference type="Pfam" id="PF26479">
    <property type="entry name" value="DUF8152"/>
    <property type="match status" value="1"/>
</dbReference>